<dbReference type="PANTHER" id="PTHR35371">
    <property type="entry name" value="INNER MEMBRANE PROTEIN"/>
    <property type="match status" value="1"/>
</dbReference>
<organism evidence="6 7">
    <name type="scientific">Loktanella fryxellensis</name>
    <dbReference type="NCBI Taxonomy" id="245187"/>
    <lineage>
        <taxon>Bacteria</taxon>
        <taxon>Pseudomonadati</taxon>
        <taxon>Pseudomonadota</taxon>
        <taxon>Alphaproteobacteria</taxon>
        <taxon>Rhodobacterales</taxon>
        <taxon>Roseobacteraceae</taxon>
        <taxon>Loktanella</taxon>
    </lineage>
</organism>
<feature type="transmembrane region" description="Helical" evidence="5">
    <location>
        <begin position="85"/>
        <end position="105"/>
    </location>
</feature>
<dbReference type="AlphaFoldDB" id="A0A1H8DJ60"/>
<gene>
    <name evidence="6" type="ORF">SAMN04488003_108146</name>
</gene>
<evidence type="ECO:0000256" key="5">
    <source>
        <dbReference type="SAM" id="Phobius"/>
    </source>
</evidence>
<sequence>MFTNIFSILALYGLWVLVLINGQALLAIGQKGLGAMLGPRDDVGELTGAAGRLDRASANSVTALALFAPAVLLQATQPMVLDSALLAAQVFLAARILYPVIYVAGIPGLRTIVWTAGMLATVWLYVVAL</sequence>
<dbReference type="Proteomes" id="UP000199585">
    <property type="component" value="Unassembled WGS sequence"/>
</dbReference>
<dbReference type="InterPro" id="IPR001129">
    <property type="entry name" value="Membr-assoc_MAPEG"/>
</dbReference>
<accession>A0A1H8DJ60</accession>
<dbReference type="OrthoDB" id="7743618at2"/>
<dbReference type="SUPFAM" id="SSF161084">
    <property type="entry name" value="MAPEG domain-like"/>
    <property type="match status" value="1"/>
</dbReference>
<protein>
    <submittedName>
        <fullName evidence="6">Uncharacterized conserved protein, MAPEG superfamily</fullName>
    </submittedName>
</protein>
<dbReference type="PANTHER" id="PTHR35371:SF1">
    <property type="entry name" value="BLR7753 PROTEIN"/>
    <property type="match status" value="1"/>
</dbReference>
<keyword evidence="3 5" id="KW-1133">Transmembrane helix</keyword>
<keyword evidence="4 5" id="KW-0472">Membrane</keyword>
<name>A0A1H8DJ60_9RHOB</name>
<dbReference type="STRING" id="245187.SAMN04488003_108146"/>
<dbReference type="Gene3D" id="1.20.120.550">
    <property type="entry name" value="Membrane associated eicosanoid/glutathione metabolism-like domain"/>
    <property type="match status" value="1"/>
</dbReference>
<dbReference type="EMBL" id="FOCI01000008">
    <property type="protein sequence ID" value="SEN06568.1"/>
    <property type="molecule type" value="Genomic_DNA"/>
</dbReference>
<dbReference type="Pfam" id="PF01124">
    <property type="entry name" value="MAPEG"/>
    <property type="match status" value="1"/>
</dbReference>
<keyword evidence="7" id="KW-1185">Reference proteome</keyword>
<feature type="transmembrane region" description="Helical" evidence="5">
    <location>
        <begin position="111"/>
        <end position="128"/>
    </location>
</feature>
<evidence type="ECO:0000313" key="7">
    <source>
        <dbReference type="Proteomes" id="UP000199585"/>
    </source>
</evidence>
<proteinExistence type="predicted"/>
<dbReference type="GO" id="GO:0016020">
    <property type="term" value="C:membrane"/>
    <property type="evidence" value="ECO:0007669"/>
    <property type="project" value="UniProtKB-SubCell"/>
</dbReference>
<evidence type="ECO:0000256" key="4">
    <source>
        <dbReference type="ARBA" id="ARBA00023136"/>
    </source>
</evidence>
<reference evidence="6 7" key="1">
    <citation type="submission" date="2016-10" db="EMBL/GenBank/DDBJ databases">
        <authorList>
            <person name="de Groot N.N."/>
        </authorList>
    </citation>
    <scope>NUCLEOTIDE SEQUENCE [LARGE SCALE GENOMIC DNA]</scope>
    <source>
        <strain evidence="6 7">DSM 16213</strain>
    </source>
</reference>
<comment type="subcellular location">
    <subcellularLocation>
        <location evidence="1">Membrane</location>
    </subcellularLocation>
</comment>
<evidence type="ECO:0000256" key="1">
    <source>
        <dbReference type="ARBA" id="ARBA00004370"/>
    </source>
</evidence>
<evidence type="ECO:0000256" key="3">
    <source>
        <dbReference type="ARBA" id="ARBA00022989"/>
    </source>
</evidence>
<keyword evidence="2 5" id="KW-0812">Transmembrane</keyword>
<dbReference type="InterPro" id="IPR023352">
    <property type="entry name" value="MAPEG-like_dom_sf"/>
</dbReference>
<dbReference type="RefSeq" id="WP_089901625.1">
    <property type="nucleotide sequence ID" value="NZ_FOCI01000008.1"/>
</dbReference>
<evidence type="ECO:0000313" key="6">
    <source>
        <dbReference type="EMBL" id="SEN06568.1"/>
    </source>
</evidence>
<evidence type="ECO:0000256" key="2">
    <source>
        <dbReference type="ARBA" id="ARBA00022692"/>
    </source>
</evidence>